<keyword evidence="1" id="KW-0472">Membrane</keyword>
<accession>A0A3D8PPY9</accession>
<dbReference type="Proteomes" id="UP000256520">
    <property type="component" value="Unassembled WGS sequence"/>
</dbReference>
<reference evidence="3" key="1">
    <citation type="submission" date="2017-11" db="EMBL/GenBank/DDBJ databases">
        <authorList>
            <person name="Zhu W."/>
        </authorList>
    </citation>
    <scope>NUCLEOTIDE SEQUENCE [LARGE SCALE GENOMIC DNA]</scope>
    <source>
        <strain evidence="3">CAU 1051</strain>
    </source>
</reference>
<dbReference type="RefSeq" id="WP_115750329.1">
    <property type="nucleotide sequence ID" value="NZ_PIOD01000014.1"/>
</dbReference>
<evidence type="ECO:0000313" key="2">
    <source>
        <dbReference type="EMBL" id="RDW17318.1"/>
    </source>
</evidence>
<dbReference type="AlphaFoldDB" id="A0A3D8PPY9"/>
<protein>
    <submittedName>
        <fullName evidence="2">Uncharacterized protein</fullName>
    </submittedName>
</protein>
<feature type="transmembrane region" description="Helical" evidence="1">
    <location>
        <begin position="7"/>
        <end position="23"/>
    </location>
</feature>
<dbReference type="EMBL" id="PIOD01000014">
    <property type="protein sequence ID" value="RDW17318.1"/>
    <property type="molecule type" value="Genomic_DNA"/>
</dbReference>
<keyword evidence="1" id="KW-1133">Transmembrane helix</keyword>
<keyword evidence="1" id="KW-0812">Transmembrane</keyword>
<organism evidence="2 3">
    <name type="scientific">Oceanobacillus chungangensis</name>
    <dbReference type="NCBI Taxonomy" id="1229152"/>
    <lineage>
        <taxon>Bacteria</taxon>
        <taxon>Bacillati</taxon>
        <taxon>Bacillota</taxon>
        <taxon>Bacilli</taxon>
        <taxon>Bacillales</taxon>
        <taxon>Bacillaceae</taxon>
        <taxon>Oceanobacillus</taxon>
    </lineage>
</organism>
<comment type="caution">
    <text evidence="2">The sequence shown here is derived from an EMBL/GenBank/DDBJ whole genome shotgun (WGS) entry which is preliminary data.</text>
</comment>
<evidence type="ECO:0000313" key="3">
    <source>
        <dbReference type="Proteomes" id="UP000256520"/>
    </source>
</evidence>
<gene>
    <name evidence="2" type="ORF">CWR45_13080</name>
</gene>
<keyword evidence="3" id="KW-1185">Reference proteome</keyword>
<evidence type="ECO:0000256" key="1">
    <source>
        <dbReference type="SAM" id="Phobius"/>
    </source>
</evidence>
<feature type="transmembrane region" description="Helical" evidence="1">
    <location>
        <begin position="29"/>
        <end position="51"/>
    </location>
</feature>
<sequence>MKYFKISTVLFLISLCLLLVGLFSEKMKFGYIVVGLIVNYIGIAMLMVGAFKRYKTNNKKDM</sequence>
<name>A0A3D8PPY9_9BACI</name>
<proteinExistence type="predicted"/>